<accession>A0ACC2JUU2</accession>
<comment type="caution">
    <text evidence="1">The sequence shown here is derived from an EMBL/GenBank/DDBJ whole genome shotgun (WGS) entry which is preliminary data.</text>
</comment>
<evidence type="ECO:0000313" key="1">
    <source>
        <dbReference type="EMBL" id="KAJ8131176.1"/>
    </source>
</evidence>
<proteinExistence type="predicted"/>
<reference evidence="1" key="1">
    <citation type="submission" date="2022-12" db="EMBL/GenBank/DDBJ databases">
        <title>Genome Sequence of Lasiodiplodia mahajangana.</title>
        <authorList>
            <person name="Buettner E."/>
        </authorList>
    </citation>
    <scope>NUCLEOTIDE SEQUENCE</scope>
    <source>
        <strain evidence="1">VT137</strain>
    </source>
</reference>
<dbReference type="Proteomes" id="UP001153332">
    <property type="component" value="Unassembled WGS sequence"/>
</dbReference>
<keyword evidence="2" id="KW-1185">Reference proteome</keyword>
<sequence length="1083" mass="122493">MASDTTTETVDASTSPNDKLQELQDSHSKILGLHFDATARLNRLERRVNKLDSGNESDSDTASEASDLDDDYTLGYEENVIPEVRDVDYEHFKNRYTEIEGKYCIEALVAGPDFEEQVRRELKRRDLLDQDYTRPLDNYDESDEIIIHRVRIQSPSILFLLHSVLEAGQANGSFLWKGQNRTTFFRPFTWFCDAQKKMKLKLEDLEKQFSHEPSSRSVGSIQTVAELAAFLEQAAIPGQGAPNIQGAQTSEAAPTAHSQNTTGTLFKSLAKRVERNVIERALLESYQTLLALRCYVEFVDKRIIPQATAYRNPDGPGPLSVRYQDLAYLFRAGELVYVPSFGNSECIGRIREIWKPDATSPGFHPVDFTACNPRRGKSRDGIHIFSVEYYRVDYNGDNYMAAYSRAMFPRFRGLWEVTSLPVYPLRYHPEREQISLATQECGRKFHDSTISKHMLYCGWSRVPPPPPPPPQFGVPKTTPTTNPRALKDIRDAAFHQVNYIESDVIVDVKEAIRAMPHWSPFYRPWSVRPFDLERWAVVEDSVEIIQWADRHRKVKLSSAQDRTQADDGIADLECAAFLAEDKFAGMKRDPDFTTEDLSLLPDRLYAYALRERKFFSGNTQSFFKIATGDDPFEHLKIDDKHIRIVKSVVWTHFQRKNTAALSGLESQMDQDLVRGKGRGLVILLHGAPGVGKTATAEAIALWHRKPLFVITCGDLGFTPQGVESSLSEIFRLAHLWDCILLLDEADVFLSQRETNALQRNALVSVFLRVLEYYNGILFLTTNRVGTLDEAFKSRVHFSLYYPTLGRSQTEQIMRLNLDRLEAIEKQRATSTSHKQLFIRKDDICKFAGEHWDRHSMSDGEGRWNGRQIRNAVQIATSLALYDRKMDQDQGAEAFPPVLDERHFEIVEQTMTLFEGYMNKTRGGSATFIAKQRSERDDRFQSPQPGLTRDQQYGPPSDHGVGGYTPYQARPQAPQFQNMPQSYPVAQHYPQHLSPSVPTRGSSAMPAPFVTVESTGIYAAQDSFRQATPQQMPSGVSLPFVGPSHVNQGSEYNAASSHPPGTSFPSQGQLHGSGAGHQGYETAN</sequence>
<name>A0ACC2JUU2_9PEZI</name>
<protein>
    <submittedName>
        <fullName evidence="1">Uncharacterized protein</fullName>
    </submittedName>
</protein>
<organism evidence="1 2">
    <name type="scientific">Lasiodiplodia mahajangana</name>
    <dbReference type="NCBI Taxonomy" id="1108764"/>
    <lineage>
        <taxon>Eukaryota</taxon>
        <taxon>Fungi</taxon>
        <taxon>Dikarya</taxon>
        <taxon>Ascomycota</taxon>
        <taxon>Pezizomycotina</taxon>
        <taxon>Dothideomycetes</taxon>
        <taxon>Dothideomycetes incertae sedis</taxon>
        <taxon>Botryosphaeriales</taxon>
        <taxon>Botryosphaeriaceae</taxon>
        <taxon>Lasiodiplodia</taxon>
    </lineage>
</organism>
<dbReference type="EMBL" id="JAPUUL010000343">
    <property type="protein sequence ID" value="KAJ8131176.1"/>
    <property type="molecule type" value="Genomic_DNA"/>
</dbReference>
<gene>
    <name evidence="1" type="ORF">O1611_g2450</name>
</gene>
<evidence type="ECO:0000313" key="2">
    <source>
        <dbReference type="Proteomes" id="UP001153332"/>
    </source>
</evidence>